<dbReference type="SUPFAM" id="SSF54593">
    <property type="entry name" value="Glyoxalase/Bleomycin resistance protein/Dihydroxybiphenyl dioxygenase"/>
    <property type="match status" value="1"/>
</dbReference>
<accession>A0A3P8KKY2</accession>
<dbReference type="AlphaFoldDB" id="A0A3P8KKY2"/>
<dbReference type="InterPro" id="IPR025870">
    <property type="entry name" value="Glyoxalase-like_dom"/>
</dbReference>
<dbReference type="PANTHER" id="PTHR40265:SF1">
    <property type="entry name" value="GLYOXALASE-LIKE DOMAIN-CONTAINING PROTEIN"/>
    <property type="match status" value="1"/>
</dbReference>
<dbReference type="KEGG" id="rtg:NCTC13098_03637"/>
<name>A0A3P8KKY2_RAOTE</name>
<reference evidence="2 3" key="1">
    <citation type="submission" date="2018-12" db="EMBL/GenBank/DDBJ databases">
        <authorList>
            <consortium name="Pathogen Informatics"/>
        </authorList>
    </citation>
    <scope>NUCLEOTIDE SEQUENCE [LARGE SCALE GENOMIC DNA]</scope>
    <source>
        <strain evidence="2 3">NCTC13098</strain>
    </source>
</reference>
<organism evidence="2 3">
    <name type="scientific">Raoultella terrigena</name>
    <name type="common">Klebsiella terrigena</name>
    <dbReference type="NCBI Taxonomy" id="577"/>
    <lineage>
        <taxon>Bacteria</taxon>
        <taxon>Pseudomonadati</taxon>
        <taxon>Pseudomonadota</taxon>
        <taxon>Gammaproteobacteria</taxon>
        <taxon>Enterobacterales</taxon>
        <taxon>Enterobacteriaceae</taxon>
        <taxon>Klebsiella/Raoultella group</taxon>
        <taxon>Raoultella</taxon>
    </lineage>
</organism>
<dbReference type="InterPro" id="IPR029068">
    <property type="entry name" value="Glyas_Bleomycin-R_OHBP_Dase"/>
</dbReference>
<evidence type="ECO:0000259" key="1">
    <source>
        <dbReference type="Pfam" id="PF13468"/>
    </source>
</evidence>
<dbReference type="PANTHER" id="PTHR40265">
    <property type="entry name" value="BLL2707 PROTEIN"/>
    <property type="match status" value="1"/>
</dbReference>
<evidence type="ECO:0000313" key="3">
    <source>
        <dbReference type="Proteomes" id="UP000274346"/>
    </source>
</evidence>
<protein>
    <recommendedName>
        <fullName evidence="1">Glyoxalase-like domain-containing protein</fullName>
    </recommendedName>
</protein>
<dbReference type="EMBL" id="LR131271">
    <property type="protein sequence ID" value="VDR27271.1"/>
    <property type="molecule type" value="Genomic_DNA"/>
</dbReference>
<dbReference type="Proteomes" id="UP000274346">
    <property type="component" value="Chromosome"/>
</dbReference>
<sequence>MTTLKWDHVVQFVNQPDEAIAAFAGHQLNALAGGRHPGWGTWNALSYFGLTYIEFLAIYDRAELASAQADFLLSRDAAQLLPENQALHRVALRTDDIDQTQAELRSKGLNVSPIVDGQRNDPQGNLIRWRIFTVDGDFNGLPYPFILQWGEGDDARLTRLRAQGLDGPHPAGEVTLQSAVFAVQDPQAARAHWHALFGFNELPEGLAVGQQRFVFLEGQDNRLVELVFNVSDPALKGQRFRVGNGEYRFQ</sequence>
<evidence type="ECO:0000313" key="2">
    <source>
        <dbReference type="EMBL" id="VDR27271.1"/>
    </source>
</evidence>
<feature type="domain" description="Glyoxalase-like" evidence="1">
    <location>
        <begin position="6"/>
        <end position="197"/>
    </location>
</feature>
<dbReference type="Gene3D" id="3.10.180.10">
    <property type="entry name" value="2,3-Dihydroxybiphenyl 1,2-Dioxygenase, domain 1"/>
    <property type="match status" value="1"/>
</dbReference>
<gene>
    <name evidence="2" type="ORF">NCTC13098_03637</name>
</gene>
<dbReference type="Pfam" id="PF13468">
    <property type="entry name" value="Glyoxalase_3"/>
    <property type="match status" value="1"/>
</dbReference>
<proteinExistence type="predicted"/>